<dbReference type="CDD" id="cd04179">
    <property type="entry name" value="DPM_DPG-synthase_like"/>
    <property type="match status" value="1"/>
</dbReference>
<keyword evidence="2" id="KW-0328">Glycosyltransferase</keyword>
<protein>
    <submittedName>
        <fullName evidence="9">Glycosyltransferase family 2 protein</fullName>
    </submittedName>
</protein>
<dbReference type="InterPro" id="IPR001173">
    <property type="entry name" value="Glyco_trans_2-like"/>
</dbReference>
<evidence type="ECO:0000256" key="1">
    <source>
        <dbReference type="ARBA" id="ARBA00022475"/>
    </source>
</evidence>
<keyword evidence="4" id="KW-0812">Transmembrane</keyword>
<feature type="domain" description="Glycosyltransferase 2-like" evidence="8">
    <location>
        <begin position="13"/>
        <end position="175"/>
    </location>
</feature>
<evidence type="ECO:0000256" key="4">
    <source>
        <dbReference type="ARBA" id="ARBA00022692"/>
    </source>
</evidence>
<name>A0ABX1LT65_9CYAN</name>
<dbReference type="Pfam" id="PF00535">
    <property type="entry name" value="Glycos_transf_2"/>
    <property type="match status" value="1"/>
</dbReference>
<dbReference type="EMBL" id="JAAVJL010000001">
    <property type="protein sequence ID" value="NMF58014.1"/>
    <property type="molecule type" value="Genomic_DNA"/>
</dbReference>
<dbReference type="InterPro" id="IPR050256">
    <property type="entry name" value="Glycosyltransferase_2"/>
</dbReference>
<evidence type="ECO:0000256" key="3">
    <source>
        <dbReference type="ARBA" id="ARBA00022679"/>
    </source>
</evidence>
<keyword evidence="1" id="KW-1003">Cell membrane</keyword>
<evidence type="ECO:0000259" key="8">
    <source>
        <dbReference type="Pfam" id="PF00535"/>
    </source>
</evidence>
<evidence type="ECO:0000256" key="7">
    <source>
        <dbReference type="ARBA" id="ARBA00023136"/>
    </source>
</evidence>
<accession>A0ABX1LT65</accession>
<evidence type="ECO:0000313" key="10">
    <source>
        <dbReference type="Proteomes" id="UP000738376"/>
    </source>
</evidence>
<keyword evidence="10" id="KW-1185">Reference proteome</keyword>
<keyword evidence="5" id="KW-0448">Lipopolysaccharide biosynthesis</keyword>
<gene>
    <name evidence="9" type="ORF">HC246_08255</name>
</gene>
<proteinExistence type="predicted"/>
<keyword evidence="6" id="KW-1133">Transmembrane helix</keyword>
<evidence type="ECO:0000256" key="2">
    <source>
        <dbReference type="ARBA" id="ARBA00022676"/>
    </source>
</evidence>
<dbReference type="Gene3D" id="3.90.550.10">
    <property type="entry name" value="Spore Coat Polysaccharide Biosynthesis Protein SpsA, Chain A"/>
    <property type="match status" value="1"/>
</dbReference>
<dbReference type="RefSeq" id="WP_169362965.1">
    <property type="nucleotide sequence ID" value="NZ_JAAVJL010000001.1"/>
</dbReference>
<sequence length="261" mass="29546">MSYAPMTHSLSLSVVLPAYNEAENIGRVIANAVDYLSDRQIPYEIIVVNDGSTDATKAIVNQLCSQNARIRLINHPRNLGYGSALRSGFDQAVNEYIFLTDGDGQFAISDLDRFMPYIDNSQTSQIVIGYRAKRADVFVRSLNAWLYHLFIQWVLGLKVKDIDCAFKLFPRNIYQAVKPIKSDGALFSAEFLVKLQQLQNIAPIIELPVQHFPRKFGVATGANIKVILKMFWECWQLKQSCRDSAQIQLKPDQLSGINQMR</sequence>
<dbReference type="Proteomes" id="UP000738376">
    <property type="component" value="Unassembled WGS sequence"/>
</dbReference>
<organism evidence="9 10">
    <name type="scientific">Pseudanabaena yagii GIHE-NHR1</name>
    <dbReference type="NCBI Taxonomy" id="2722753"/>
    <lineage>
        <taxon>Bacteria</taxon>
        <taxon>Bacillati</taxon>
        <taxon>Cyanobacteriota</taxon>
        <taxon>Cyanophyceae</taxon>
        <taxon>Pseudanabaenales</taxon>
        <taxon>Pseudanabaenaceae</taxon>
        <taxon>Pseudanabaena</taxon>
        <taxon>Pseudanabaena yagii</taxon>
    </lineage>
</organism>
<dbReference type="SUPFAM" id="SSF53448">
    <property type="entry name" value="Nucleotide-diphospho-sugar transferases"/>
    <property type="match status" value="1"/>
</dbReference>
<evidence type="ECO:0000256" key="5">
    <source>
        <dbReference type="ARBA" id="ARBA00022985"/>
    </source>
</evidence>
<keyword evidence="3" id="KW-0808">Transferase</keyword>
<dbReference type="PANTHER" id="PTHR48090:SF3">
    <property type="entry name" value="UNDECAPRENYL-PHOSPHATE 4-DEOXY-4-FORMAMIDO-L-ARABINOSE TRANSFERASE"/>
    <property type="match status" value="1"/>
</dbReference>
<evidence type="ECO:0000313" key="9">
    <source>
        <dbReference type="EMBL" id="NMF58014.1"/>
    </source>
</evidence>
<reference evidence="9 10" key="1">
    <citation type="submission" date="2020-03" db="EMBL/GenBank/DDBJ databases">
        <title>Draft Genome Sequence of 2-Methylisoborneol Producing Pseudanabaena yagii Strain GIHE-NHR1 Isolated from North Han River in South Korea.</title>
        <authorList>
            <person name="Jeong J."/>
        </authorList>
    </citation>
    <scope>NUCLEOTIDE SEQUENCE [LARGE SCALE GENOMIC DNA]</scope>
    <source>
        <strain evidence="9 10">GIHE-NHR1</strain>
    </source>
</reference>
<evidence type="ECO:0000256" key="6">
    <source>
        <dbReference type="ARBA" id="ARBA00022989"/>
    </source>
</evidence>
<dbReference type="InterPro" id="IPR029044">
    <property type="entry name" value="Nucleotide-diphossugar_trans"/>
</dbReference>
<dbReference type="PANTHER" id="PTHR48090">
    <property type="entry name" value="UNDECAPRENYL-PHOSPHATE 4-DEOXY-4-FORMAMIDO-L-ARABINOSE TRANSFERASE-RELATED"/>
    <property type="match status" value="1"/>
</dbReference>
<comment type="caution">
    <text evidence="9">The sequence shown here is derived from an EMBL/GenBank/DDBJ whole genome shotgun (WGS) entry which is preliminary data.</text>
</comment>
<keyword evidence="7" id="KW-0472">Membrane</keyword>